<dbReference type="PANTHER" id="PTHR10429">
    <property type="entry name" value="DNA-3-METHYLADENINE GLYCOSYLASE"/>
    <property type="match status" value="1"/>
</dbReference>
<dbReference type="GO" id="GO:0003677">
    <property type="term" value="F:DNA binding"/>
    <property type="evidence" value="ECO:0007669"/>
    <property type="project" value="InterPro"/>
</dbReference>
<dbReference type="OrthoDB" id="9794313at2"/>
<dbReference type="HAMAP" id="MF_00527">
    <property type="entry name" value="3MGH"/>
    <property type="match status" value="1"/>
</dbReference>
<evidence type="ECO:0000313" key="6">
    <source>
        <dbReference type="EMBL" id="SBT67347.1"/>
    </source>
</evidence>
<comment type="similarity">
    <text evidence="1 5">Belongs to the DNA glycosylase MPG family.</text>
</comment>
<name>A0A1A9BEQ5_9ACTN</name>
<evidence type="ECO:0000256" key="4">
    <source>
        <dbReference type="ARBA" id="ARBA00023204"/>
    </source>
</evidence>
<dbReference type="InterPro" id="IPR036995">
    <property type="entry name" value="MPG_sf"/>
</dbReference>
<dbReference type="EC" id="3.2.2.-" evidence="5"/>
<dbReference type="AlphaFoldDB" id="A0A1A9BEQ5"/>
<dbReference type="Pfam" id="PF02245">
    <property type="entry name" value="Pur_DNA_glyco"/>
    <property type="match status" value="1"/>
</dbReference>
<dbReference type="EMBL" id="FLRH01000004">
    <property type="protein sequence ID" value="SBT67347.1"/>
    <property type="molecule type" value="Genomic_DNA"/>
</dbReference>
<dbReference type="Gene3D" id="3.10.300.10">
    <property type="entry name" value="Methylpurine-DNA glycosylase (MPG)"/>
    <property type="match status" value="1"/>
</dbReference>
<dbReference type="GO" id="GO:0003905">
    <property type="term" value="F:alkylbase DNA N-glycosylase activity"/>
    <property type="evidence" value="ECO:0007669"/>
    <property type="project" value="InterPro"/>
</dbReference>
<dbReference type="NCBIfam" id="NF002003">
    <property type="entry name" value="PRK00802.1-3"/>
    <property type="match status" value="1"/>
</dbReference>
<dbReference type="InterPro" id="IPR011034">
    <property type="entry name" value="Formyl_transferase-like_C_sf"/>
</dbReference>
<evidence type="ECO:0000256" key="3">
    <source>
        <dbReference type="ARBA" id="ARBA00022801"/>
    </source>
</evidence>
<dbReference type="InterPro" id="IPR003180">
    <property type="entry name" value="MPG"/>
</dbReference>
<evidence type="ECO:0000256" key="2">
    <source>
        <dbReference type="ARBA" id="ARBA00022763"/>
    </source>
</evidence>
<dbReference type="SUPFAM" id="SSF50486">
    <property type="entry name" value="FMT C-terminal domain-like"/>
    <property type="match status" value="1"/>
</dbReference>
<proteinExistence type="inferred from homology"/>
<sequence length="205" mass="21952">MTYPWLRAPAARVAATAQTLLGWTVSANGVRVRLTEVEAYAGTGEDPASHAHRGPTPRNQVMFGPAGHVYVYFVFGMHWCANIVCGRDGEAAAVLLRAGAVVDGIETARERRPRASDRDLARGPARLVSALGLGRDANGTSAVDGTGPLLLTPPGTPVDPARIVAGPRVGVAAAHDLPWRFWLADEPTVSVYRRHTPRRRSPLPR</sequence>
<evidence type="ECO:0000256" key="5">
    <source>
        <dbReference type="HAMAP-Rule" id="MF_00527"/>
    </source>
</evidence>
<dbReference type="RefSeq" id="WP_091577925.1">
    <property type="nucleotide sequence ID" value="NZ_FLRH01000004.1"/>
</dbReference>
<dbReference type="NCBIfam" id="TIGR00567">
    <property type="entry name" value="3mg"/>
    <property type="match status" value="1"/>
</dbReference>
<organism evidence="6 7">
    <name type="scientific">Micromonospora sediminicola</name>
    <dbReference type="NCBI Taxonomy" id="946078"/>
    <lineage>
        <taxon>Bacteria</taxon>
        <taxon>Bacillati</taxon>
        <taxon>Actinomycetota</taxon>
        <taxon>Actinomycetes</taxon>
        <taxon>Micromonosporales</taxon>
        <taxon>Micromonosporaceae</taxon>
        <taxon>Micromonospora</taxon>
    </lineage>
</organism>
<evidence type="ECO:0000256" key="1">
    <source>
        <dbReference type="ARBA" id="ARBA00009232"/>
    </source>
</evidence>
<dbReference type="GO" id="GO:0006284">
    <property type="term" value="P:base-excision repair"/>
    <property type="evidence" value="ECO:0007669"/>
    <property type="project" value="InterPro"/>
</dbReference>
<keyword evidence="2 5" id="KW-0227">DNA damage</keyword>
<reference evidence="7" key="1">
    <citation type="submission" date="2016-06" db="EMBL/GenBank/DDBJ databases">
        <authorList>
            <person name="Varghese N."/>
            <person name="Submissions Spin"/>
        </authorList>
    </citation>
    <scope>NUCLEOTIDE SEQUENCE [LARGE SCALE GENOMIC DNA]</scope>
    <source>
        <strain evidence="7">DSM 45794</strain>
    </source>
</reference>
<dbReference type="PANTHER" id="PTHR10429:SF0">
    <property type="entry name" value="DNA-3-METHYLADENINE GLYCOSYLASE"/>
    <property type="match status" value="1"/>
</dbReference>
<evidence type="ECO:0000313" key="7">
    <source>
        <dbReference type="Proteomes" id="UP000199558"/>
    </source>
</evidence>
<keyword evidence="3 5" id="KW-0378">Hydrolase</keyword>
<dbReference type="Proteomes" id="UP000199558">
    <property type="component" value="Unassembled WGS sequence"/>
</dbReference>
<keyword evidence="7" id="KW-1185">Reference proteome</keyword>
<dbReference type="CDD" id="cd00540">
    <property type="entry name" value="AAG"/>
    <property type="match status" value="1"/>
</dbReference>
<dbReference type="STRING" id="946078.GA0070622_4408"/>
<keyword evidence="4 5" id="KW-0234">DNA repair</keyword>
<accession>A0A1A9BEQ5</accession>
<gene>
    <name evidence="6" type="ORF">GA0070622_4408</name>
</gene>
<protein>
    <recommendedName>
        <fullName evidence="5">Putative 3-methyladenine DNA glycosylase</fullName>
        <ecNumber evidence="5">3.2.2.-</ecNumber>
    </recommendedName>
</protein>